<dbReference type="FunFam" id="3.80.10.10:FF:001164">
    <property type="entry name" value="GH01279p"/>
    <property type="match status" value="1"/>
</dbReference>
<dbReference type="OMA" id="HMRQYPR"/>
<feature type="chain" id="PRO_5029573939" description="TIR domain-containing protein" evidence="11">
    <location>
        <begin position="28"/>
        <end position="1209"/>
    </location>
</feature>
<keyword evidence="8 10" id="KW-1133">Transmembrane helix</keyword>
<dbReference type="PANTHER" id="PTHR24373:SF275">
    <property type="entry name" value="TIR DOMAIN-CONTAINING PROTEIN"/>
    <property type="match status" value="1"/>
</dbReference>
<keyword evidence="14" id="KW-1185">Reference proteome</keyword>
<keyword evidence="3" id="KW-1003">Cell membrane</keyword>
<evidence type="ECO:0000256" key="4">
    <source>
        <dbReference type="ARBA" id="ARBA00022614"/>
    </source>
</evidence>
<keyword evidence="5 10" id="KW-0812">Transmembrane</keyword>
<dbReference type="InterPro" id="IPR000157">
    <property type="entry name" value="TIR_dom"/>
</dbReference>
<dbReference type="InterPro" id="IPR003591">
    <property type="entry name" value="Leu-rich_rpt_typical-subtyp"/>
</dbReference>
<dbReference type="KEGG" id="vde:111247274"/>
<dbReference type="SMART" id="SM00255">
    <property type="entry name" value="TIR"/>
    <property type="match status" value="1"/>
</dbReference>
<dbReference type="PRINTS" id="PR01537">
    <property type="entry name" value="INTRLKN1R1F"/>
</dbReference>
<dbReference type="GO" id="GO:0007165">
    <property type="term" value="P:signal transduction"/>
    <property type="evidence" value="ECO:0007669"/>
    <property type="project" value="InterPro"/>
</dbReference>
<proteinExistence type="inferred from homology"/>
<dbReference type="InterPro" id="IPR035897">
    <property type="entry name" value="Toll_tir_struct_dom_sf"/>
</dbReference>
<dbReference type="AlphaFoldDB" id="A0A7M7K0F4"/>
<dbReference type="SUPFAM" id="SSF52200">
    <property type="entry name" value="Toll/Interleukin receptor TIR domain"/>
    <property type="match status" value="1"/>
</dbReference>
<feature type="signal peptide" evidence="11">
    <location>
        <begin position="1"/>
        <end position="27"/>
    </location>
</feature>
<accession>A0A7M7K0F4</accession>
<sequence>MFTARLSGHSIMAICVVMFSMVPKCSMSIRYMQPENCTWEPLSDTAGVSMICKVRTLQNGATVTNFSLITPGQTVHLTIYCEDLLFLSEIGSNSLEHLRGLKRLRIERCKLDRLPPNTFKGLSGLEQLTVRSYNTKWGRFSLKVPSSTLAPLTSVESVDFSENNIEILPPGLFCGHRQLEFVNLTNNGFSEVANIGFASASLCTPTVRTVDLAYNKINVLPELGFSTLGVLQELRLSHNQIVRMEPFALAGLVKLERLDLAHNILLALPAALFQSTPKLSELYLRNNSLSALPPGLFSGLNKLTVLDLGHNQLSALEWLGALDNRITESHLPELSVVDLSFNRLTRLYPNAFHSLISLQVLQLQNNLIESIADNTFAPLDNLQTLTLSNNRLKSIGRHTMAGLSVVMTLQLDNNWLEAIHADAFKNVSMLQELNLAGNMLTTVPRAVASLHKLRSLDLSDNDIGNVGNASYEGLNQLHALNLMGNKIGNITLGTFDNLPSVRVLNLARNDIQSIEHEAFDDMPGLHYLRLDSNLIEDINGLFSNLQDLIMLNVSVNRIRWFDYAIIPIGLQWLDIHDNMIEVLGNFFELEQNLKLRTLDASFNKLTELDSSSLPNGIEIVFLRNNNLKRIQPFTFLGKQNLTRVDLTNNHLEILEITTFRLSEVPSRRPLPEFAITNNPYLCDCHMEWLQHLQNLDEMSSEDSRHYPRIIDLYDVQCRLSFTKMDASQTLPVLKVKPSQFLCEYKSHCFSLCHCCDFDACDCEMVCSNNCICLHDQSWSTNIVECSGRNHSDSPKLLPMDVSEVYLDGNNIPFLTPHSFIGRKSMEVLVLNNSNIVTIQNSTFSGLPRLRVLRLDYNKIATLHGREFDGLSSLRELYLSNNKLKHLSNITFFHLRSLQVLHLNQNLLVEISVWAFQHNPALTDLRLAGNPWSCNCYFMQDLAKFIQESGNGVQDISQISCLFNETTVLPLWELNMTECHSPSQATSLVRHFHLRRIDNILPMIIVLGALLVLFGALLIAVVMYRHKMSVWFFSHYGVRIFQRAHHIQEEKLFDAFVSYSKKDEAFVAQVLAPELECGTPAYRLCLHYRDLSMVGGYLSEAVQEAVECSRRTIVILSENFLKSEWCRYEFKSAHSEVLNSNHKLVVIFVGRVSFRELDPDIRRWIKHSTFLHWGEKNFWDKLRYAMPAEARHRKPTGTMRSDVASVAVHI</sequence>
<keyword evidence="9 10" id="KW-0472">Membrane</keyword>
<evidence type="ECO:0000256" key="7">
    <source>
        <dbReference type="ARBA" id="ARBA00022737"/>
    </source>
</evidence>
<dbReference type="FunFam" id="3.40.50.10140:FF:000021">
    <property type="entry name" value="Toll receptor 13"/>
    <property type="match status" value="1"/>
</dbReference>
<dbReference type="InterPro" id="IPR001611">
    <property type="entry name" value="Leu-rich_rpt"/>
</dbReference>
<keyword evidence="4" id="KW-0433">Leucine-rich repeat</keyword>
<evidence type="ECO:0000256" key="6">
    <source>
        <dbReference type="ARBA" id="ARBA00022729"/>
    </source>
</evidence>
<dbReference type="RefSeq" id="XP_022653722.1">
    <property type="nucleotide sequence ID" value="XM_022797987.1"/>
</dbReference>
<dbReference type="PANTHER" id="PTHR24373">
    <property type="entry name" value="SLIT RELATED LEUCINE-RICH REPEAT NEURONAL PROTEIN"/>
    <property type="match status" value="1"/>
</dbReference>
<dbReference type="Pfam" id="PF13855">
    <property type="entry name" value="LRR_8"/>
    <property type="match status" value="5"/>
</dbReference>
<dbReference type="GO" id="GO:0005886">
    <property type="term" value="C:plasma membrane"/>
    <property type="evidence" value="ECO:0007669"/>
    <property type="project" value="UniProtKB-SubCell"/>
</dbReference>
<dbReference type="InterPro" id="IPR050328">
    <property type="entry name" value="Dev_Immune_Receptor"/>
</dbReference>
<dbReference type="OrthoDB" id="2015831at2759"/>
<dbReference type="SMART" id="SM00369">
    <property type="entry name" value="LRR_TYP"/>
    <property type="match status" value="21"/>
</dbReference>
<evidence type="ECO:0000259" key="12">
    <source>
        <dbReference type="PROSITE" id="PS50104"/>
    </source>
</evidence>
<dbReference type="EnsemblMetazoa" id="XM_022797987">
    <property type="protein sequence ID" value="XP_022653722"/>
    <property type="gene ID" value="LOC111247274"/>
</dbReference>
<evidence type="ECO:0000313" key="14">
    <source>
        <dbReference type="Proteomes" id="UP000594260"/>
    </source>
</evidence>
<keyword evidence="6 11" id="KW-0732">Signal</keyword>
<dbReference type="SMART" id="SM00365">
    <property type="entry name" value="LRR_SD22"/>
    <property type="match status" value="7"/>
</dbReference>
<dbReference type="SUPFAM" id="SSF52058">
    <property type="entry name" value="L domain-like"/>
    <property type="match status" value="2"/>
</dbReference>
<name>A0A7M7K0F4_VARDE</name>
<keyword evidence="7" id="KW-0677">Repeat</keyword>
<feature type="transmembrane region" description="Helical" evidence="10">
    <location>
        <begin position="999"/>
        <end position="1023"/>
    </location>
</feature>
<organism evidence="13 14">
    <name type="scientific">Varroa destructor</name>
    <name type="common">Honeybee mite</name>
    <dbReference type="NCBI Taxonomy" id="109461"/>
    <lineage>
        <taxon>Eukaryota</taxon>
        <taxon>Metazoa</taxon>
        <taxon>Ecdysozoa</taxon>
        <taxon>Arthropoda</taxon>
        <taxon>Chelicerata</taxon>
        <taxon>Arachnida</taxon>
        <taxon>Acari</taxon>
        <taxon>Parasitiformes</taxon>
        <taxon>Mesostigmata</taxon>
        <taxon>Gamasina</taxon>
        <taxon>Dermanyssoidea</taxon>
        <taxon>Varroidae</taxon>
        <taxon>Varroa</taxon>
    </lineage>
</organism>
<dbReference type="PROSITE" id="PS50104">
    <property type="entry name" value="TIR"/>
    <property type="match status" value="1"/>
</dbReference>
<comment type="similarity">
    <text evidence="2">Belongs to the Toll-like receptor family.</text>
</comment>
<evidence type="ECO:0000256" key="11">
    <source>
        <dbReference type="SAM" id="SignalP"/>
    </source>
</evidence>
<dbReference type="InParanoid" id="A0A7M7K0F4"/>
<protein>
    <recommendedName>
        <fullName evidence="12">TIR domain-containing protein</fullName>
    </recommendedName>
</protein>
<evidence type="ECO:0000256" key="1">
    <source>
        <dbReference type="ARBA" id="ARBA00004236"/>
    </source>
</evidence>
<feature type="domain" description="TIR" evidence="12">
    <location>
        <begin position="1050"/>
        <end position="1185"/>
    </location>
</feature>
<evidence type="ECO:0000256" key="3">
    <source>
        <dbReference type="ARBA" id="ARBA00022475"/>
    </source>
</evidence>
<dbReference type="Proteomes" id="UP000594260">
    <property type="component" value="Unplaced"/>
</dbReference>
<evidence type="ECO:0000256" key="9">
    <source>
        <dbReference type="ARBA" id="ARBA00023136"/>
    </source>
</evidence>
<evidence type="ECO:0000313" key="13">
    <source>
        <dbReference type="EnsemblMetazoa" id="XP_022653722"/>
    </source>
</evidence>
<dbReference type="SUPFAM" id="SSF52047">
    <property type="entry name" value="RNI-like"/>
    <property type="match status" value="1"/>
</dbReference>
<dbReference type="Gene3D" id="3.40.50.10140">
    <property type="entry name" value="Toll/interleukin-1 receptor homology (TIR) domain"/>
    <property type="match status" value="1"/>
</dbReference>
<dbReference type="PROSITE" id="PS51450">
    <property type="entry name" value="LRR"/>
    <property type="match status" value="7"/>
</dbReference>
<evidence type="ECO:0000256" key="10">
    <source>
        <dbReference type="SAM" id="Phobius"/>
    </source>
</evidence>
<dbReference type="GeneID" id="111247274"/>
<dbReference type="Gene3D" id="3.80.10.10">
    <property type="entry name" value="Ribonuclease Inhibitor"/>
    <property type="match status" value="6"/>
</dbReference>
<dbReference type="FunCoup" id="A0A7M7K0F4">
    <property type="interactions" value="1"/>
</dbReference>
<dbReference type="InterPro" id="IPR032675">
    <property type="entry name" value="LRR_dom_sf"/>
</dbReference>
<dbReference type="Pfam" id="PF01582">
    <property type="entry name" value="TIR"/>
    <property type="match status" value="1"/>
</dbReference>
<dbReference type="SMART" id="SM00364">
    <property type="entry name" value="LRR_BAC"/>
    <property type="match status" value="8"/>
</dbReference>
<dbReference type="FunFam" id="3.80.10.10:FF:001438">
    <property type="entry name" value="Uncharacterized protein"/>
    <property type="match status" value="1"/>
</dbReference>
<comment type="subcellular location">
    <subcellularLocation>
        <location evidence="1">Cell membrane</location>
    </subcellularLocation>
</comment>
<evidence type="ECO:0000256" key="5">
    <source>
        <dbReference type="ARBA" id="ARBA00022692"/>
    </source>
</evidence>
<evidence type="ECO:0000256" key="2">
    <source>
        <dbReference type="ARBA" id="ARBA00009634"/>
    </source>
</evidence>
<evidence type="ECO:0000256" key="8">
    <source>
        <dbReference type="ARBA" id="ARBA00022989"/>
    </source>
</evidence>
<reference evidence="13" key="1">
    <citation type="submission" date="2021-01" db="UniProtKB">
        <authorList>
            <consortium name="EnsemblMetazoa"/>
        </authorList>
    </citation>
    <scope>IDENTIFICATION</scope>
</reference>